<dbReference type="Proteomes" id="UP001652660">
    <property type="component" value="Chromosome 1e"/>
</dbReference>
<dbReference type="Gene3D" id="1.25.40.20">
    <property type="entry name" value="Ankyrin repeat-containing domain"/>
    <property type="match status" value="1"/>
</dbReference>
<keyword evidence="3" id="KW-1185">Reference proteome</keyword>
<evidence type="ECO:0000256" key="1">
    <source>
        <dbReference type="PROSITE-ProRule" id="PRU00023"/>
    </source>
</evidence>
<dbReference type="SUPFAM" id="SSF48403">
    <property type="entry name" value="Ankyrin repeat"/>
    <property type="match status" value="1"/>
</dbReference>
<feature type="transmembrane region" description="Helical" evidence="2">
    <location>
        <begin position="284"/>
        <end position="301"/>
    </location>
</feature>
<dbReference type="SMART" id="SM00248">
    <property type="entry name" value="ANK"/>
    <property type="match status" value="6"/>
</dbReference>
<feature type="transmembrane region" description="Helical" evidence="2">
    <location>
        <begin position="354"/>
        <end position="374"/>
    </location>
</feature>
<dbReference type="InterPro" id="IPR036770">
    <property type="entry name" value="Ankyrin_rpt-contain_sf"/>
</dbReference>
<keyword evidence="2" id="KW-0472">Membrane</keyword>
<reference evidence="4" key="2">
    <citation type="submission" date="2025-08" db="UniProtKB">
        <authorList>
            <consortium name="RefSeq"/>
        </authorList>
    </citation>
    <scope>IDENTIFICATION</scope>
    <source>
        <tissue evidence="4">Leaves</tissue>
    </source>
</reference>
<gene>
    <name evidence="4" type="primary">LOC113694594</name>
</gene>
<accession>A0A6P6STJ7</accession>
<reference evidence="3" key="1">
    <citation type="journal article" date="2025" name="Foods">
        <title>Unveiling the Microbial Signatures of Arabica Coffee Cherries: Insights into Ripeness Specific Diversity, Functional Traits, and Implications for Quality and Safety.</title>
        <authorList>
            <consortium name="RefSeq"/>
            <person name="Tenea G.N."/>
            <person name="Cifuentes V."/>
            <person name="Reyes P."/>
            <person name="Cevallos-Vallejos M."/>
        </authorList>
    </citation>
    <scope>NUCLEOTIDE SEQUENCE [LARGE SCALE GENOMIC DNA]</scope>
</reference>
<organism evidence="3 4">
    <name type="scientific">Coffea arabica</name>
    <name type="common">Arabian coffee</name>
    <dbReference type="NCBI Taxonomy" id="13443"/>
    <lineage>
        <taxon>Eukaryota</taxon>
        <taxon>Viridiplantae</taxon>
        <taxon>Streptophyta</taxon>
        <taxon>Embryophyta</taxon>
        <taxon>Tracheophyta</taxon>
        <taxon>Spermatophyta</taxon>
        <taxon>Magnoliopsida</taxon>
        <taxon>eudicotyledons</taxon>
        <taxon>Gunneridae</taxon>
        <taxon>Pentapetalae</taxon>
        <taxon>asterids</taxon>
        <taxon>lamiids</taxon>
        <taxon>Gentianales</taxon>
        <taxon>Rubiaceae</taxon>
        <taxon>Ixoroideae</taxon>
        <taxon>Gardenieae complex</taxon>
        <taxon>Bertiereae - Coffeeae clade</taxon>
        <taxon>Coffeeae</taxon>
        <taxon>Coffea</taxon>
    </lineage>
</organism>
<dbReference type="PROSITE" id="PS50297">
    <property type="entry name" value="ANK_REP_REGION"/>
    <property type="match status" value="1"/>
</dbReference>
<evidence type="ECO:0000313" key="3">
    <source>
        <dbReference type="Proteomes" id="UP001652660"/>
    </source>
</evidence>
<dbReference type="OrthoDB" id="674805at2759"/>
<feature type="transmembrane region" description="Helical" evidence="2">
    <location>
        <begin position="405"/>
        <end position="426"/>
    </location>
</feature>
<dbReference type="AlphaFoldDB" id="A0A6P6STJ7"/>
<evidence type="ECO:0000256" key="2">
    <source>
        <dbReference type="SAM" id="Phobius"/>
    </source>
</evidence>
<sequence>MEETLAEAAQSGDINALYDLLPQDPTLLDKYDEPSFVHTPAHIAAAAGSTHFAIEVLSLKPSFSTKLNPDGYSPLDLALRHGKTQTVKRLIKHDPQFIRVKGRERFTPLHYVAEVGDAELLAEFLEACPESTQDLTIRGETAVHIAVRNMNVRALQVLLSWVKRNNKERILTWTDENGDTALHIAASRNNFEVVRLLIKKVRINEKNLEGFTCLDTFMGLPNTGDEKIAKILSNAGAKTSSSLRLLPTFAHIRSSKARFTNTFLELSADPDGCFDGMSSEKRNAILMVALVFFTASYQTILSPPGGVSSGGDTILFSNNSSNISSSSNFASKKTTIYTSDAAGEVQMESKGFPFLYFLNTIGFVTSLAAISTLLRGVFYVRLVCLIFSAIGGMSLGIISPKSPESIAGIALCLTMVYPYYRLLFIANNLGDQWRKNKAHIGNYYVTRDHLRL</sequence>
<name>A0A6P6STJ7_COFAR</name>
<feature type="transmembrane region" description="Helical" evidence="2">
    <location>
        <begin position="379"/>
        <end position="399"/>
    </location>
</feature>
<keyword evidence="1" id="KW-0040">ANK repeat</keyword>
<feature type="repeat" description="ANK" evidence="1">
    <location>
        <begin position="177"/>
        <end position="200"/>
    </location>
</feature>
<dbReference type="InterPro" id="IPR002110">
    <property type="entry name" value="Ankyrin_rpt"/>
</dbReference>
<dbReference type="RefSeq" id="XP_027069242.1">
    <property type="nucleotide sequence ID" value="XM_027213441.2"/>
</dbReference>
<protein>
    <submittedName>
        <fullName evidence="4">Uncharacterized protein</fullName>
    </submittedName>
</protein>
<dbReference type="GeneID" id="113694594"/>
<evidence type="ECO:0000313" key="4">
    <source>
        <dbReference type="RefSeq" id="XP_027069242.1"/>
    </source>
</evidence>
<proteinExistence type="predicted"/>
<keyword evidence="2" id="KW-1133">Transmembrane helix</keyword>
<keyword evidence="2" id="KW-0812">Transmembrane</keyword>
<dbReference type="PANTHER" id="PTHR24128">
    <property type="entry name" value="HOMEOBOX PROTEIN WARIAI"/>
    <property type="match status" value="1"/>
</dbReference>
<dbReference type="Pfam" id="PF12796">
    <property type="entry name" value="Ank_2"/>
    <property type="match status" value="2"/>
</dbReference>
<dbReference type="PROSITE" id="PS50088">
    <property type="entry name" value="ANK_REPEAT"/>
    <property type="match status" value="1"/>
</dbReference>
<dbReference type="PANTHER" id="PTHR24128:SF24">
    <property type="entry name" value="ANKYRIN REPEAT PROTEIN"/>
    <property type="match status" value="1"/>
</dbReference>